<dbReference type="GO" id="GO:0016491">
    <property type="term" value="F:oxidoreductase activity"/>
    <property type="evidence" value="ECO:0007669"/>
    <property type="project" value="InterPro"/>
</dbReference>
<name>A0AA41QYD7_9MICO</name>
<dbReference type="CDD" id="cd08267">
    <property type="entry name" value="MDR1"/>
    <property type="match status" value="1"/>
</dbReference>
<dbReference type="EMBL" id="JALGAR010000007">
    <property type="protein sequence ID" value="MCI4659802.1"/>
    <property type="molecule type" value="Genomic_DNA"/>
</dbReference>
<dbReference type="AlphaFoldDB" id="A0AA41QYD7"/>
<dbReference type="RefSeq" id="WP_243013286.1">
    <property type="nucleotide sequence ID" value="NZ_JALGAR010000007.1"/>
</dbReference>
<keyword evidence="3" id="KW-1185">Reference proteome</keyword>
<gene>
    <name evidence="2" type="ORF">MQH31_18500</name>
</gene>
<dbReference type="PANTHER" id="PTHR11695">
    <property type="entry name" value="ALCOHOL DEHYDROGENASE RELATED"/>
    <property type="match status" value="1"/>
</dbReference>
<dbReference type="InterPro" id="IPR011032">
    <property type="entry name" value="GroES-like_sf"/>
</dbReference>
<evidence type="ECO:0000313" key="3">
    <source>
        <dbReference type="Proteomes" id="UP001165341"/>
    </source>
</evidence>
<proteinExistence type="predicted"/>
<comment type="caution">
    <text evidence="2">The sequence shown here is derived from an EMBL/GenBank/DDBJ whole genome shotgun (WGS) entry which is preliminary data.</text>
</comment>
<dbReference type="Pfam" id="PF13602">
    <property type="entry name" value="ADH_zinc_N_2"/>
    <property type="match status" value="1"/>
</dbReference>
<dbReference type="Gene3D" id="3.90.180.10">
    <property type="entry name" value="Medium-chain alcohol dehydrogenases, catalytic domain"/>
    <property type="match status" value="1"/>
</dbReference>
<dbReference type="Proteomes" id="UP001165341">
    <property type="component" value="Unassembled WGS sequence"/>
</dbReference>
<organism evidence="2 3">
    <name type="scientific">Cryobacterium zhongshanensis</name>
    <dbReference type="NCBI Taxonomy" id="2928153"/>
    <lineage>
        <taxon>Bacteria</taxon>
        <taxon>Bacillati</taxon>
        <taxon>Actinomycetota</taxon>
        <taxon>Actinomycetes</taxon>
        <taxon>Micrococcales</taxon>
        <taxon>Microbacteriaceae</taxon>
        <taxon>Cryobacterium</taxon>
    </lineage>
</organism>
<dbReference type="InterPro" id="IPR013154">
    <property type="entry name" value="ADH-like_N"/>
</dbReference>
<dbReference type="InterPro" id="IPR020843">
    <property type="entry name" value="ER"/>
</dbReference>
<dbReference type="InterPro" id="IPR050700">
    <property type="entry name" value="YIM1/Zinc_Alcohol_DH_Fams"/>
</dbReference>
<dbReference type="SUPFAM" id="SSF51735">
    <property type="entry name" value="NAD(P)-binding Rossmann-fold domains"/>
    <property type="match status" value="1"/>
</dbReference>
<dbReference type="InterPro" id="IPR036291">
    <property type="entry name" value="NAD(P)-bd_dom_sf"/>
</dbReference>
<dbReference type="PANTHER" id="PTHR11695:SF294">
    <property type="entry name" value="RETICULON-4-INTERACTING PROTEIN 1, MITOCHONDRIAL"/>
    <property type="match status" value="1"/>
</dbReference>
<dbReference type="SUPFAM" id="SSF50129">
    <property type="entry name" value="GroES-like"/>
    <property type="match status" value="1"/>
</dbReference>
<sequence length="325" mass="33761">MKALVQNRYGSADVLHLEDIDEPELGADDVLVRVQAAGIDAGVWHLMAGRPYLLRLFGFGLRAPRLRVRGRDVAGTVAAVGASVTKFRVGDEVFGTSLTGSFAEYTRVPADRLVPKPANVGFVEAAAVPVSACAALHALRDAGKLEAGQRVLVIGAGGGVGTFAVQLATAFGATVTGVCSTGKVDLVRSLGAAEVIDYTREDFADGRNTWDLILDIAGNSTLSRLRRALTPTGTLVIVGGEGGGAVLGGIDRQLRALLLSAVVRQTLRGVVSAEGADDLETLGKLLEAGTIRPAIDRTFSLGEAADGIRYQHAGQARGKVVVTVP</sequence>
<evidence type="ECO:0000259" key="1">
    <source>
        <dbReference type="SMART" id="SM00829"/>
    </source>
</evidence>
<dbReference type="Gene3D" id="3.40.50.720">
    <property type="entry name" value="NAD(P)-binding Rossmann-like Domain"/>
    <property type="match status" value="1"/>
</dbReference>
<reference evidence="2" key="1">
    <citation type="submission" date="2022-03" db="EMBL/GenBank/DDBJ databases">
        <title>Cryobacterium sp. nov. strain ZS14-85, isolated from Antarctic soil.</title>
        <authorList>
            <person name="Li J."/>
            <person name="Niu G."/>
        </authorList>
    </citation>
    <scope>NUCLEOTIDE SEQUENCE</scope>
    <source>
        <strain evidence="2">ZS14-85</strain>
    </source>
</reference>
<feature type="domain" description="Enoyl reductase (ER)" evidence="1">
    <location>
        <begin position="10"/>
        <end position="322"/>
    </location>
</feature>
<evidence type="ECO:0000313" key="2">
    <source>
        <dbReference type="EMBL" id="MCI4659802.1"/>
    </source>
</evidence>
<protein>
    <submittedName>
        <fullName evidence="2">NAD(P)-dependent alcohol dehydrogenase</fullName>
    </submittedName>
</protein>
<dbReference type="Pfam" id="PF08240">
    <property type="entry name" value="ADH_N"/>
    <property type="match status" value="1"/>
</dbReference>
<accession>A0AA41QYD7</accession>
<dbReference type="SMART" id="SM00829">
    <property type="entry name" value="PKS_ER"/>
    <property type="match status" value="1"/>
</dbReference>